<evidence type="ECO:0000256" key="1">
    <source>
        <dbReference type="SAM" id="MobiDB-lite"/>
    </source>
</evidence>
<feature type="region of interest" description="Disordered" evidence="1">
    <location>
        <begin position="22"/>
        <end position="46"/>
    </location>
</feature>
<protein>
    <submittedName>
        <fullName evidence="3">Uncharacterized protein</fullName>
    </submittedName>
</protein>
<name>A0A4E9EF17_GIBZA</name>
<reference evidence="2" key="2">
    <citation type="submission" date="2021-03" db="EMBL/GenBank/DDBJ databases">
        <authorList>
            <person name="Alouane T."/>
            <person name="Langin T."/>
            <person name="Bonhomme L."/>
        </authorList>
    </citation>
    <scope>NUCLEOTIDE SEQUENCE</scope>
    <source>
        <strain evidence="2">MDC_Fg202</strain>
    </source>
</reference>
<proteinExistence type="predicted"/>
<dbReference type="EMBL" id="CAJPIJ010000136">
    <property type="protein sequence ID" value="CAG1985888.1"/>
    <property type="molecule type" value="Genomic_DNA"/>
</dbReference>
<gene>
    <name evidence="3" type="ORF">FUG_LOCUS431581</name>
    <name evidence="2" type="ORF">MDCFG202_LOCUS278137</name>
</gene>
<reference evidence="3" key="1">
    <citation type="submission" date="2019-04" db="EMBL/GenBank/DDBJ databases">
        <authorList>
            <person name="Melise S."/>
            <person name="Noan J."/>
            <person name="Okalmin O."/>
        </authorList>
    </citation>
    <scope>NUCLEOTIDE SEQUENCE</scope>
    <source>
        <strain evidence="3">FN9</strain>
    </source>
</reference>
<sequence length="157" mass="18111">MLRIKDLLNPFTKVRIRDILNPIEEPERPGPSNQEDRPKKCSNCSRPAVKDKSKCEACRAGITRNSHKIREIRKQEGICTRCPERLDRIGTMCRKCNESNKERMRVYRSKRGSQASGRGRNLLHVQLTLQADSKHEMTTIAIFGSRYNIRNFVQVSG</sequence>
<dbReference type="Proteomes" id="UP000746612">
    <property type="component" value="Unassembled WGS sequence"/>
</dbReference>
<organism evidence="3">
    <name type="scientific">Gibberella zeae</name>
    <name type="common">Wheat head blight fungus</name>
    <name type="synonym">Fusarium graminearum</name>
    <dbReference type="NCBI Taxonomy" id="5518"/>
    <lineage>
        <taxon>Eukaryota</taxon>
        <taxon>Fungi</taxon>
        <taxon>Dikarya</taxon>
        <taxon>Ascomycota</taxon>
        <taxon>Pezizomycotina</taxon>
        <taxon>Sordariomycetes</taxon>
        <taxon>Hypocreomycetidae</taxon>
        <taxon>Hypocreales</taxon>
        <taxon>Nectriaceae</taxon>
        <taxon>Fusarium</taxon>
    </lineage>
</organism>
<evidence type="ECO:0000313" key="3">
    <source>
        <dbReference type="EMBL" id="VIO61449.1"/>
    </source>
</evidence>
<evidence type="ECO:0000313" key="2">
    <source>
        <dbReference type="EMBL" id="CAG1985888.1"/>
    </source>
</evidence>
<dbReference type="EMBL" id="CAAKMV010000152">
    <property type="protein sequence ID" value="VIO61449.1"/>
    <property type="molecule type" value="Genomic_DNA"/>
</dbReference>
<accession>A0A4E9EF17</accession>
<dbReference type="AlphaFoldDB" id="A0A4E9EF17"/>